<gene>
    <name evidence="1" type="ORF">EGD98_10700</name>
</gene>
<organism evidence="1 2">
    <name type="scientific">Haloarcula salinisoli</name>
    <dbReference type="NCBI Taxonomy" id="2487746"/>
    <lineage>
        <taxon>Archaea</taxon>
        <taxon>Methanobacteriati</taxon>
        <taxon>Methanobacteriota</taxon>
        <taxon>Stenosarchaea group</taxon>
        <taxon>Halobacteria</taxon>
        <taxon>Halobacteriales</taxon>
        <taxon>Haloarculaceae</taxon>
        <taxon>Haloarcula</taxon>
    </lineage>
</organism>
<dbReference type="Proteomes" id="UP000783863">
    <property type="component" value="Unassembled WGS sequence"/>
</dbReference>
<sequence length="335" mass="36426">MQATSLTRSVWEIDADAFPTDGPIEDQATFVLRYAILAPSSHNAQPWAFDVDGNEITIAAEESRWLEAADPDKRELYISLGCAVENCCVAAEQFGFDPEVEYHDPASADVVTVTLEADEPADPRPADLFDALTTRATSHELFDGRPLEDTARERLEAVETATGVTLQVVEDPVLKTAVAELQAEADRRQMDDPAYRRDLGHWVGIGALGSSWLLARIGQAVLTHLDVGDREAAKNSKLVQSAPAIGVLSTDSDGPVAQVRTGQAFERIALLADSEGVAVHPMSQTLERQALRTQLGDLLDTPGVPQHLFRLGYADEAAEHTPRWPLETVLADRVV</sequence>
<dbReference type="InterPro" id="IPR050627">
    <property type="entry name" value="Nitroreductase/BluB"/>
</dbReference>
<comment type="caution">
    <text evidence="1">The sequence shown here is derived from an EMBL/GenBank/DDBJ whole genome shotgun (WGS) entry which is preliminary data.</text>
</comment>
<keyword evidence="2" id="KW-1185">Reference proteome</keyword>
<evidence type="ECO:0000313" key="1">
    <source>
        <dbReference type="EMBL" id="MBX0304135.1"/>
    </source>
</evidence>
<dbReference type="PANTHER" id="PTHR23026:SF123">
    <property type="entry name" value="NAD(P)H NITROREDUCTASE RV3131-RELATED"/>
    <property type="match status" value="1"/>
</dbReference>
<proteinExistence type="predicted"/>
<dbReference type="InterPro" id="IPR000415">
    <property type="entry name" value="Nitroreductase-like"/>
</dbReference>
<protein>
    <submittedName>
        <fullName evidence="1">Nitroreductase family protein</fullName>
    </submittedName>
</protein>
<reference evidence="1" key="1">
    <citation type="submission" date="2021-06" db="EMBL/GenBank/DDBJ databases">
        <title>Halomicroarcula sp. F24A a new haloarchaeum isolated from saline soil.</title>
        <authorList>
            <person name="Duran-Viseras A."/>
            <person name="Sanchez-Porro C."/>
            <person name="Ventosa A."/>
        </authorList>
    </citation>
    <scope>NUCLEOTIDE SEQUENCE</scope>
    <source>
        <strain evidence="1">F24A</strain>
    </source>
</reference>
<dbReference type="SUPFAM" id="SSF55469">
    <property type="entry name" value="FMN-dependent nitroreductase-like"/>
    <property type="match status" value="2"/>
</dbReference>
<dbReference type="Gene3D" id="3.40.109.30">
    <property type="entry name" value="putative nitroreductase (tm1586), domain 2"/>
    <property type="match status" value="1"/>
</dbReference>
<evidence type="ECO:0000313" key="2">
    <source>
        <dbReference type="Proteomes" id="UP000783863"/>
    </source>
</evidence>
<dbReference type="Gene3D" id="3.40.109.10">
    <property type="entry name" value="NADH Oxidase"/>
    <property type="match status" value="1"/>
</dbReference>
<dbReference type="PANTHER" id="PTHR23026">
    <property type="entry name" value="NADPH NITROREDUCTASE"/>
    <property type="match status" value="1"/>
</dbReference>
<dbReference type="GO" id="GO:0016491">
    <property type="term" value="F:oxidoreductase activity"/>
    <property type="evidence" value="ECO:0007669"/>
    <property type="project" value="InterPro"/>
</dbReference>
<name>A0A8J8CCZ2_9EURY</name>
<dbReference type="RefSeq" id="WP_220588366.1">
    <property type="nucleotide sequence ID" value="NZ_RKLQ01000002.1"/>
</dbReference>
<dbReference type="EMBL" id="RKLQ01000002">
    <property type="protein sequence ID" value="MBX0304135.1"/>
    <property type="molecule type" value="Genomic_DNA"/>
</dbReference>
<dbReference type="AlphaFoldDB" id="A0A8J8CCZ2"/>
<dbReference type="NCBIfam" id="NF047509">
    <property type="entry name" value="Rv3131_FMN_oxido"/>
    <property type="match status" value="1"/>
</dbReference>
<accession>A0A8J8CCZ2</accession>